<evidence type="ECO:0000256" key="1">
    <source>
        <dbReference type="ARBA" id="ARBA00004370"/>
    </source>
</evidence>
<evidence type="ECO:0000256" key="5">
    <source>
        <dbReference type="ARBA" id="ARBA00034769"/>
    </source>
</evidence>
<comment type="function">
    <text evidence="6">Forms chloride channels.</text>
</comment>
<dbReference type="GO" id="GO:0034707">
    <property type="term" value="C:chloride channel complex"/>
    <property type="evidence" value="ECO:0007669"/>
    <property type="project" value="UniProtKB-KW"/>
</dbReference>
<dbReference type="AlphaFoldDB" id="A0A0K0DI67"/>
<sequence>MMHNLLSFDWVNVPLVYTQVVHVCTVAYFGIICFSNQSISEVMCFIFITQMDEHIESSFFKDSETWINELVIPVFAIYEFIFFVGWLKVAQVMLNPFGMDDDDFDIDMLVERNLQVTSFLFLPHYVLHRNFSMIILQKVENLQV</sequence>
<keyword evidence="6" id="KW-0407">Ion channel</keyword>
<dbReference type="InterPro" id="IPR021134">
    <property type="entry name" value="Bestrophin-like"/>
</dbReference>
<evidence type="ECO:0000313" key="8">
    <source>
        <dbReference type="WBParaSite" id="ACAC_0001095901-mRNA-1"/>
    </source>
</evidence>
<feature type="transmembrane region" description="Helical" evidence="6">
    <location>
        <begin position="20"/>
        <end position="49"/>
    </location>
</feature>
<comment type="similarity">
    <text evidence="5 6">Belongs to the anion channel-forming bestrophin (TC 1.A.46) family. Calcium-sensitive chloride channel subfamily.</text>
</comment>
<keyword evidence="6" id="KW-0406">Ion transport</keyword>
<evidence type="ECO:0000256" key="4">
    <source>
        <dbReference type="ARBA" id="ARBA00023136"/>
    </source>
</evidence>
<feature type="transmembrane region" description="Helical" evidence="6">
    <location>
        <begin position="70"/>
        <end position="89"/>
    </location>
</feature>
<dbReference type="PANTHER" id="PTHR10736:SF0">
    <property type="entry name" value="BESTROPHIN HOMOLOG"/>
    <property type="match status" value="1"/>
</dbReference>
<proteinExistence type="inferred from homology"/>
<keyword evidence="6" id="KW-0813">Transport</keyword>
<keyword evidence="6" id="KW-0868">Chloride</keyword>
<dbReference type="PANTHER" id="PTHR10736">
    <property type="entry name" value="BESTROPHIN"/>
    <property type="match status" value="1"/>
</dbReference>
<organism evidence="7 8">
    <name type="scientific">Angiostrongylus cantonensis</name>
    <name type="common">Rat lungworm</name>
    <dbReference type="NCBI Taxonomy" id="6313"/>
    <lineage>
        <taxon>Eukaryota</taxon>
        <taxon>Metazoa</taxon>
        <taxon>Ecdysozoa</taxon>
        <taxon>Nematoda</taxon>
        <taxon>Chromadorea</taxon>
        <taxon>Rhabditida</taxon>
        <taxon>Rhabditina</taxon>
        <taxon>Rhabditomorpha</taxon>
        <taxon>Strongyloidea</taxon>
        <taxon>Metastrongylidae</taxon>
        <taxon>Angiostrongylus</taxon>
    </lineage>
</organism>
<comment type="subcellular location">
    <subcellularLocation>
        <location evidence="6">Cell membrane</location>
        <topology evidence="6">Multi-pass membrane protein</topology>
    </subcellularLocation>
    <subcellularLocation>
        <location evidence="1">Membrane</location>
    </subcellularLocation>
</comment>
<keyword evidence="7" id="KW-1185">Reference proteome</keyword>
<dbReference type="Proteomes" id="UP000035642">
    <property type="component" value="Unassembled WGS sequence"/>
</dbReference>
<evidence type="ECO:0000256" key="3">
    <source>
        <dbReference type="ARBA" id="ARBA00022989"/>
    </source>
</evidence>
<dbReference type="STRING" id="6313.A0A0K0DI67"/>
<reference evidence="7" key="1">
    <citation type="submission" date="2012-09" db="EMBL/GenBank/DDBJ databases">
        <authorList>
            <person name="Martin A.A."/>
        </authorList>
    </citation>
    <scope>NUCLEOTIDE SEQUENCE</scope>
</reference>
<reference evidence="8" key="2">
    <citation type="submission" date="2017-02" db="UniProtKB">
        <authorList>
            <consortium name="WormBaseParasite"/>
        </authorList>
    </citation>
    <scope>IDENTIFICATION</scope>
</reference>
<evidence type="ECO:0000313" key="7">
    <source>
        <dbReference type="Proteomes" id="UP000035642"/>
    </source>
</evidence>
<name>A0A0K0DI67_ANGCA</name>
<dbReference type="InterPro" id="IPR000615">
    <property type="entry name" value="Bestrophin"/>
</dbReference>
<keyword evidence="2 6" id="KW-0812">Transmembrane</keyword>
<accession>A0A0K0DI67</accession>
<dbReference type="WBParaSite" id="ACAC_0001095901-mRNA-1">
    <property type="protein sequence ID" value="ACAC_0001095901-mRNA-1"/>
    <property type="gene ID" value="ACAC_0001095901"/>
</dbReference>
<protein>
    <recommendedName>
        <fullName evidence="6">Bestrophin homolog</fullName>
    </recommendedName>
</protein>
<keyword evidence="6" id="KW-0869">Chloride channel</keyword>
<evidence type="ECO:0000256" key="6">
    <source>
        <dbReference type="RuleBase" id="RU363126"/>
    </source>
</evidence>
<keyword evidence="6" id="KW-1003">Cell membrane</keyword>
<keyword evidence="3 6" id="KW-1133">Transmembrane helix</keyword>
<dbReference type="GO" id="GO:0005254">
    <property type="term" value="F:chloride channel activity"/>
    <property type="evidence" value="ECO:0007669"/>
    <property type="project" value="UniProtKB-KW"/>
</dbReference>
<keyword evidence="4 6" id="KW-0472">Membrane</keyword>
<evidence type="ECO:0000256" key="2">
    <source>
        <dbReference type="ARBA" id="ARBA00022692"/>
    </source>
</evidence>
<dbReference type="GO" id="GO:0005886">
    <property type="term" value="C:plasma membrane"/>
    <property type="evidence" value="ECO:0007669"/>
    <property type="project" value="UniProtKB-SubCell"/>
</dbReference>
<dbReference type="Pfam" id="PF01062">
    <property type="entry name" value="Bestrophin"/>
    <property type="match status" value="1"/>
</dbReference>